<comment type="caution">
    <text evidence="2">The sequence shown here is derived from an EMBL/GenBank/DDBJ whole genome shotgun (WGS) entry which is preliminary data.</text>
</comment>
<evidence type="ECO:0000256" key="1">
    <source>
        <dbReference type="SAM" id="Phobius"/>
    </source>
</evidence>
<organism evidence="2 3">
    <name type="scientific">Rhizobium pisi</name>
    <dbReference type="NCBI Taxonomy" id="574561"/>
    <lineage>
        <taxon>Bacteria</taxon>
        <taxon>Pseudomonadati</taxon>
        <taxon>Pseudomonadota</taxon>
        <taxon>Alphaproteobacteria</taxon>
        <taxon>Hyphomicrobiales</taxon>
        <taxon>Rhizobiaceae</taxon>
        <taxon>Rhizobium/Agrobacterium group</taxon>
        <taxon>Rhizobium</taxon>
    </lineage>
</organism>
<dbReference type="OrthoDB" id="8403027at2"/>
<evidence type="ECO:0000313" key="2">
    <source>
        <dbReference type="EMBL" id="RSB65951.1"/>
    </source>
</evidence>
<accession>A0A427MDF2</accession>
<feature type="transmembrane region" description="Helical" evidence="1">
    <location>
        <begin position="15"/>
        <end position="35"/>
    </location>
</feature>
<sequence length="119" mass="13359">MEYDPYYPTILPPGIALALVFAMNILATLLAIFVARKMKRRKWLPHAVAFLWVLFSTFILCELALPTMAPGEEAGPGEGLILLPILEQTPIVLFVYALVLLFLRLNRSAAGQDRSELFR</sequence>
<dbReference type="EMBL" id="RJJT01000022">
    <property type="protein sequence ID" value="RSB65951.1"/>
    <property type="molecule type" value="Genomic_DNA"/>
</dbReference>
<proteinExistence type="predicted"/>
<protein>
    <recommendedName>
        <fullName evidence="4">Lycopene cyclase domain-containing protein</fullName>
    </recommendedName>
</protein>
<evidence type="ECO:0008006" key="4">
    <source>
        <dbReference type="Google" id="ProtNLM"/>
    </source>
</evidence>
<gene>
    <name evidence="2" type="ORF">EFD55_26250</name>
</gene>
<keyword evidence="1" id="KW-0472">Membrane</keyword>
<keyword evidence="1" id="KW-1133">Transmembrane helix</keyword>
<dbReference type="AlphaFoldDB" id="A0A427MDF2"/>
<feature type="transmembrane region" description="Helical" evidence="1">
    <location>
        <begin position="81"/>
        <end position="103"/>
    </location>
</feature>
<keyword evidence="1" id="KW-0812">Transmembrane</keyword>
<name>A0A427MDF2_9HYPH</name>
<dbReference type="Proteomes" id="UP000277279">
    <property type="component" value="Unassembled WGS sequence"/>
</dbReference>
<evidence type="ECO:0000313" key="3">
    <source>
        <dbReference type="Proteomes" id="UP000277279"/>
    </source>
</evidence>
<feature type="transmembrane region" description="Helical" evidence="1">
    <location>
        <begin position="47"/>
        <end position="69"/>
    </location>
</feature>
<reference evidence="2 3" key="1">
    <citation type="submission" date="2018-11" db="EMBL/GenBank/DDBJ databases">
        <authorList>
            <person name="Huo Y."/>
        </authorList>
    </citation>
    <scope>NUCLEOTIDE SEQUENCE [LARGE SCALE GENOMIC DNA]</scope>
    <source>
        <strain evidence="2 3">DSM 30132</strain>
    </source>
</reference>